<keyword evidence="2" id="KW-0472">Membrane</keyword>
<dbReference type="Proteomes" id="UP000274429">
    <property type="component" value="Unassembled WGS sequence"/>
</dbReference>
<dbReference type="AlphaFoldDB" id="A0A0R3WQ84"/>
<name>A0A0R3WQ84_HYDTA</name>
<feature type="compositionally biased region" description="Basic and acidic residues" evidence="1">
    <location>
        <begin position="141"/>
        <end position="152"/>
    </location>
</feature>
<dbReference type="EMBL" id="UYWX01001665">
    <property type="protein sequence ID" value="VDM21485.1"/>
    <property type="molecule type" value="Genomic_DNA"/>
</dbReference>
<evidence type="ECO:0000313" key="4">
    <source>
        <dbReference type="Proteomes" id="UP000274429"/>
    </source>
</evidence>
<keyword evidence="2" id="KW-0812">Transmembrane</keyword>
<reference evidence="3 4" key="2">
    <citation type="submission" date="2018-11" db="EMBL/GenBank/DDBJ databases">
        <authorList>
            <consortium name="Pathogen Informatics"/>
        </authorList>
    </citation>
    <scope>NUCLEOTIDE SEQUENCE [LARGE SCALE GENOMIC DNA]</scope>
</reference>
<proteinExistence type="predicted"/>
<feature type="compositionally biased region" description="Basic and acidic residues" evidence="1">
    <location>
        <begin position="80"/>
        <end position="101"/>
    </location>
</feature>
<gene>
    <name evidence="3" type="ORF">TTAC_LOCUS2909</name>
</gene>
<reference evidence="5" key="1">
    <citation type="submission" date="2017-02" db="UniProtKB">
        <authorList>
            <consortium name="WormBaseParasite"/>
        </authorList>
    </citation>
    <scope>IDENTIFICATION</scope>
</reference>
<accession>A0A0R3WQ84</accession>
<evidence type="ECO:0000313" key="3">
    <source>
        <dbReference type="EMBL" id="VDM21485.1"/>
    </source>
</evidence>
<feature type="region of interest" description="Disordered" evidence="1">
    <location>
        <begin position="80"/>
        <end position="108"/>
    </location>
</feature>
<keyword evidence="2" id="KW-1133">Transmembrane helix</keyword>
<evidence type="ECO:0000256" key="2">
    <source>
        <dbReference type="SAM" id="Phobius"/>
    </source>
</evidence>
<feature type="transmembrane region" description="Helical" evidence="2">
    <location>
        <begin position="28"/>
        <end position="52"/>
    </location>
</feature>
<feature type="region of interest" description="Disordered" evidence="1">
    <location>
        <begin position="137"/>
        <end position="166"/>
    </location>
</feature>
<protein>
    <submittedName>
        <fullName evidence="5">Transmembrane protein</fullName>
    </submittedName>
</protein>
<evidence type="ECO:0000313" key="5">
    <source>
        <dbReference type="WBParaSite" id="TTAC_0000292401-mRNA-1"/>
    </source>
</evidence>
<sequence>MNVTKRLILEELKALKEFLFDTGLSNPVWVLLVPLVCGLFASQILWMIYVLWLERPIVVNQRHVEEEEAEIRGDVEVAKMEDVKERGESKEKVESENDGDAKSPFTPARYKAQPPLAVASIFPLSLPNVQLSYLNSSFSEPTERKQDERSRDIMVNADSSRRENRE</sequence>
<dbReference type="WBParaSite" id="TTAC_0000292401-mRNA-1">
    <property type="protein sequence ID" value="TTAC_0000292401-mRNA-1"/>
    <property type="gene ID" value="TTAC_0000292401"/>
</dbReference>
<evidence type="ECO:0000256" key="1">
    <source>
        <dbReference type="SAM" id="MobiDB-lite"/>
    </source>
</evidence>
<dbReference type="OrthoDB" id="6266350at2759"/>
<keyword evidence="4" id="KW-1185">Reference proteome</keyword>
<organism evidence="5">
    <name type="scientific">Hydatigena taeniaeformis</name>
    <name type="common">Feline tapeworm</name>
    <name type="synonym">Taenia taeniaeformis</name>
    <dbReference type="NCBI Taxonomy" id="6205"/>
    <lineage>
        <taxon>Eukaryota</taxon>
        <taxon>Metazoa</taxon>
        <taxon>Spiralia</taxon>
        <taxon>Lophotrochozoa</taxon>
        <taxon>Platyhelminthes</taxon>
        <taxon>Cestoda</taxon>
        <taxon>Eucestoda</taxon>
        <taxon>Cyclophyllidea</taxon>
        <taxon>Taeniidae</taxon>
        <taxon>Hydatigera</taxon>
    </lineage>
</organism>